<evidence type="ECO:0008006" key="4">
    <source>
        <dbReference type="Google" id="ProtNLM"/>
    </source>
</evidence>
<proteinExistence type="predicted"/>
<feature type="transmembrane region" description="Helical" evidence="1">
    <location>
        <begin position="48"/>
        <end position="68"/>
    </location>
</feature>
<dbReference type="EMBL" id="MFIE01000019">
    <property type="protein sequence ID" value="OGF82390.1"/>
    <property type="molecule type" value="Genomic_DNA"/>
</dbReference>
<name>A0A1F5X3D4_9BACT</name>
<dbReference type="InterPro" id="IPR024414">
    <property type="entry name" value="Uncharacterised_PrgI"/>
</dbReference>
<evidence type="ECO:0000313" key="2">
    <source>
        <dbReference type="EMBL" id="OGF82390.1"/>
    </source>
</evidence>
<dbReference type="AlphaFoldDB" id="A0A1F5X3D4"/>
<sequence length="100" mass="11738">MRQFHVPQFIEVEDKIFGPLTLKQFLYVIGGTGIIFIMYVLLRSILPFFIIFMLIAPVGAFFGALAFYKVNGQPFIKILESMLTHYTTTRLFIWKKREQK</sequence>
<accession>A0A1F5X3D4</accession>
<comment type="caution">
    <text evidence="2">The sequence shown here is derived from an EMBL/GenBank/DDBJ whole genome shotgun (WGS) entry which is preliminary data.</text>
</comment>
<keyword evidence="1" id="KW-0472">Membrane</keyword>
<reference evidence="2 3" key="1">
    <citation type="journal article" date="2016" name="Nat. Commun.">
        <title>Thousands of microbial genomes shed light on interconnected biogeochemical processes in an aquifer system.</title>
        <authorList>
            <person name="Anantharaman K."/>
            <person name="Brown C.T."/>
            <person name="Hug L.A."/>
            <person name="Sharon I."/>
            <person name="Castelle C.J."/>
            <person name="Probst A.J."/>
            <person name="Thomas B.C."/>
            <person name="Singh A."/>
            <person name="Wilkins M.J."/>
            <person name="Karaoz U."/>
            <person name="Brodie E.L."/>
            <person name="Williams K.H."/>
            <person name="Hubbard S.S."/>
            <person name="Banfield J.F."/>
        </authorList>
    </citation>
    <scope>NUCLEOTIDE SEQUENCE [LARGE SCALE GENOMIC DNA]</scope>
</reference>
<keyword evidence="1" id="KW-1133">Transmembrane helix</keyword>
<keyword evidence="1" id="KW-0812">Transmembrane</keyword>
<evidence type="ECO:0000313" key="3">
    <source>
        <dbReference type="Proteomes" id="UP000178684"/>
    </source>
</evidence>
<dbReference type="Pfam" id="PF12666">
    <property type="entry name" value="PrgI"/>
    <property type="match status" value="1"/>
</dbReference>
<organism evidence="2 3">
    <name type="scientific">Candidatus Giovannonibacteria bacterium RIFCSPLOWO2_01_FULL_46_13</name>
    <dbReference type="NCBI Taxonomy" id="1798352"/>
    <lineage>
        <taxon>Bacteria</taxon>
        <taxon>Candidatus Giovannoniibacteriota</taxon>
    </lineage>
</organism>
<dbReference type="Proteomes" id="UP000178684">
    <property type="component" value="Unassembled WGS sequence"/>
</dbReference>
<feature type="transmembrane region" description="Helical" evidence="1">
    <location>
        <begin position="25"/>
        <end position="42"/>
    </location>
</feature>
<protein>
    <recommendedName>
        <fullName evidence="4">PrgI family protein</fullName>
    </recommendedName>
</protein>
<evidence type="ECO:0000256" key="1">
    <source>
        <dbReference type="SAM" id="Phobius"/>
    </source>
</evidence>
<gene>
    <name evidence="2" type="ORF">A3B18_03535</name>
</gene>